<evidence type="ECO:0000313" key="2">
    <source>
        <dbReference type="Proteomes" id="UP000823769"/>
    </source>
</evidence>
<name>A0A9D9IW92_9BACT</name>
<accession>A0A9D9IW92</accession>
<dbReference type="Proteomes" id="UP000823769">
    <property type="component" value="Unassembled WGS sequence"/>
</dbReference>
<proteinExistence type="predicted"/>
<dbReference type="EMBL" id="JADILW010000026">
    <property type="protein sequence ID" value="MBO8479832.1"/>
    <property type="molecule type" value="Genomic_DNA"/>
</dbReference>
<sequence>MNIVVLNAAGHTVVRPDTTLKKSSDDFYAPDFISRVSWSPVLFARISKPGKYIAAKFASRHYDCINYGMLLYPEDFIDGGEDGYARACCFDHTSFLPSPMYNPVTLGREGNRAELRRNGQLLFSTPFAQAATVEDLLQEVSRYCYLRTGDLVCLELQPRDELCRRDGDPCRIEGSCCGNWLMDFKIIF</sequence>
<comment type="caution">
    <text evidence="1">The sequence shown here is derived from an EMBL/GenBank/DDBJ whole genome shotgun (WGS) entry which is preliminary data.</text>
</comment>
<reference evidence="1" key="2">
    <citation type="journal article" date="2021" name="PeerJ">
        <title>Extensive microbial diversity within the chicken gut microbiome revealed by metagenomics and culture.</title>
        <authorList>
            <person name="Gilroy R."/>
            <person name="Ravi A."/>
            <person name="Getino M."/>
            <person name="Pursley I."/>
            <person name="Horton D.L."/>
            <person name="Alikhan N.F."/>
            <person name="Baker D."/>
            <person name="Gharbi K."/>
            <person name="Hall N."/>
            <person name="Watson M."/>
            <person name="Adriaenssens E.M."/>
            <person name="Foster-Nyarko E."/>
            <person name="Jarju S."/>
            <person name="Secka A."/>
            <person name="Antonio M."/>
            <person name="Oren A."/>
            <person name="Chaudhuri R.R."/>
            <person name="La Ragione R."/>
            <person name="Hildebrand F."/>
            <person name="Pallen M.J."/>
        </authorList>
    </citation>
    <scope>NUCLEOTIDE SEQUENCE</scope>
    <source>
        <strain evidence="1">B3-1481</strain>
    </source>
</reference>
<reference evidence="1" key="1">
    <citation type="submission" date="2020-10" db="EMBL/GenBank/DDBJ databases">
        <authorList>
            <person name="Gilroy R."/>
        </authorList>
    </citation>
    <scope>NUCLEOTIDE SEQUENCE</scope>
    <source>
        <strain evidence="1">B3-1481</strain>
    </source>
</reference>
<protein>
    <submittedName>
        <fullName evidence="1">Uncharacterized protein</fullName>
    </submittedName>
</protein>
<dbReference type="AlphaFoldDB" id="A0A9D9IW92"/>
<gene>
    <name evidence="1" type="ORF">IAB76_01775</name>
</gene>
<evidence type="ECO:0000313" key="1">
    <source>
        <dbReference type="EMBL" id="MBO8479832.1"/>
    </source>
</evidence>
<organism evidence="1 2">
    <name type="scientific">Candidatus Cryptobacteroides avistercoris</name>
    <dbReference type="NCBI Taxonomy" id="2840758"/>
    <lineage>
        <taxon>Bacteria</taxon>
        <taxon>Pseudomonadati</taxon>
        <taxon>Bacteroidota</taxon>
        <taxon>Bacteroidia</taxon>
        <taxon>Bacteroidales</taxon>
        <taxon>Candidatus Cryptobacteroides</taxon>
    </lineage>
</organism>